<proteinExistence type="predicted"/>
<organism evidence="1">
    <name type="scientific">Anguilla anguilla</name>
    <name type="common">European freshwater eel</name>
    <name type="synonym">Muraena anguilla</name>
    <dbReference type="NCBI Taxonomy" id="7936"/>
    <lineage>
        <taxon>Eukaryota</taxon>
        <taxon>Metazoa</taxon>
        <taxon>Chordata</taxon>
        <taxon>Craniata</taxon>
        <taxon>Vertebrata</taxon>
        <taxon>Euteleostomi</taxon>
        <taxon>Actinopterygii</taxon>
        <taxon>Neopterygii</taxon>
        <taxon>Teleostei</taxon>
        <taxon>Anguilliformes</taxon>
        <taxon>Anguillidae</taxon>
        <taxon>Anguilla</taxon>
    </lineage>
</organism>
<reference evidence="1" key="2">
    <citation type="journal article" date="2015" name="Fish Shellfish Immunol.">
        <title>Early steps in the European eel (Anguilla anguilla)-Vibrio vulnificus interaction in the gills: Role of the RtxA13 toxin.</title>
        <authorList>
            <person name="Callol A."/>
            <person name="Pajuelo D."/>
            <person name="Ebbesson L."/>
            <person name="Teles M."/>
            <person name="MacKenzie S."/>
            <person name="Amaro C."/>
        </authorList>
    </citation>
    <scope>NUCLEOTIDE SEQUENCE</scope>
</reference>
<sequence>MQYIDKNISQHITHMGMGCYQVQWCTNNPISTPPIVLFLTTNTS</sequence>
<reference evidence="1" key="1">
    <citation type="submission" date="2014-11" db="EMBL/GenBank/DDBJ databases">
        <authorList>
            <person name="Amaro Gonzalez C."/>
        </authorList>
    </citation>
    <scope>NUCLEOTIDE SEQUENCE</scope>
</reference>
<accession>A0A0E9UA22</accession>
<dbReference type="EMBL" id="GBXM01046557">
    <property type="protein sequence ID" value="JAH62020.1"/>
    <property type="molecule type" value="Transcribed_RNA"/>
</dbReference>
<dbReference type="PROSITE" id="PS51257">
    <property type="entry name" value="PROKAR_LIPOPROTEIN"/>
    <property type="match status" value="1"/>
</dbReference>
<name>A0A0E9UA22_ANGAN</name>
<evidence type="ECO:0000313" key="1">
    <source>
        <dbReference type="EMBL" id="JAH62020.1"/>
    </source>
</evidence>
<dbReference type="AlphaFoldDB" id="A0A0E9UA22"/>
<protein>
    <submittedName>
        <fullName evidence="1">Uncharacterized protein</fullName>
    </submittedName>
</protein>